<gene>
    <name evidence="4" type="ORF">THRCLA_20607</name>
</gene>
<sequence length="454" mass="49772">MSHRPRRCAEANTVYLLGGTGQRGCRDGKASSATFNAPTSLVALNNGTLAITDSQNNTMRFITLDGASDASVVSLRNSPFLAPRGLDVVNNTLYVCDTGHHTIKYGLAPENFVEDMDFGVLAGTGKRGLSDGPAVESSFHNPSGICVKDNELFVADTGNHCIRRIYQQLGAWHVNTVAGGSTVQRTTPTGRRSASKPNTPQAGCVNGIGRQAMFRAPSGITLGPLGELFVADTFNHTIRVVYWAENEKAWLVETIAGNTRSGHIDGAARHALFNQPVGVCIAADRTLLVSDKGNNCIRQLGGGNQNGSYTHFSWVRTITIDQLAKNWHFSKGIEPPFLLPKGLCMLRNSHQWHHNRNQSDCLFVGVCDTGNHLIRILSLESTEVPQDDEDNQHQEAESNVSNQEKLQLEQIQQLTEENQKLKQENAKYQQLLQMAIARVCVYITVNFKSECIDE</sequence>
<dbReference type="InterPro" id="IPR011042">
    <property type="entry name" value="6-blade_b-propeller_TolB-like"/>
</dbReference>
<keyword evidence="1" id="KW-0677">Repeat</keyword>
<accession>A0A1W0A5B9</accession>
<proteinExistence type="predicted"/>
<dbReference type="STRING" id="74557.A0A1W0A5B9"/>
<name>A0A1W0A5B9_9STRA</name>
<feature type="region of interest" description="Disordered" evidence="3">
    <location>
        <begin position="384"/>
        <end position="403"/>
    </location>
</feature>
<dbReference type="EMBL" id="JNBS01000451">
    <property type="protein sequence ID" value="OQS05472.1"/>
    <property type="molecule type" value="Genomic_DNA"/>
</dbReference>
<dbReference type="PANTHER" id="PTHR46388">
    <property type="entry name" value="NHL REPEAT-CONTAINING PROTEIN 2"/>
    <property type="match status" value="1"/>
</dbReference>
<evidence type="ECO:0000256" key="3">
    <source>
        <dbReference type="SAM" id="MobiDB-lite"/>
    </source>
</evidence>
<dbReference type="AlphaFoldDB" id="A0A1W0A5B9"/>
<dbReference type="SUPFAM" id="SSF63825">
    <property type="entry name" value="YWTD domain"/>
    <property type="match status" value="1"/>
</dbReference>
<feature type="region of interest" description="Disordered" evidence="3">
    <location>
        <begin position="182"/>
        <end position="202"/>
    </location>
</feature>
<dbReference type="Pfam" id="PF01436">
    <property type="entry name" value="NHL"/>
    <property type="match status" value="3"/>
</dbReference>
<dbReference type="InterPro" id="IPR001258">
    <property type="entry name" value="NHL_repeat"/>
</dbReference>
<keyword evidence="2" id="KW-0175">Coiled coil</keyword>
<dbReference type="OrthoDB" id="109250at2759"/>
<reference evidence="4 5" key="1">
    <citation type="journal article" date="2014" name="Genome Biol. Evol.">
        <title>The secreted proteins of Achlya hypogyna and Thraustotheca clavata identify the ancestral oomycete secretome and reveal gene acquisitions by horizontal gene transfer.</title>
        <authorList>
            <person name="Misner I."/>
            <person name="Blouin N."/>
            <person name="Leonard G."/>
            <person name="Richards T.A."/>
            <person name="Lane C.E."/>
        </authorList>
    </citation>
    <scope>NUCLEOTIDE SEQUENCE [LARGE SCALE GENOMIC DNA]</scope>
    <source>
        <strain evidence="4 5">ATCC 34112</strain>
    </source>
</reference>
<protein>
    <submittedName>
        <fullName evidence="4">Gluconolactonase</fullName>
    </submittedName>
</protein>
<evidence type="ECO:0000313" key="4">
    <source>
        <dbReference type="EMBL" id="OQS05472.1"/>
    </source>
</evidence>
<organism evidence="4 5">
    <name type="scientific">Thraustotheca clavata</name>
    <dbReference type="NCBI Taxonomy" id="74557"/>
    <lineage>
        <taxon>Eukaryota</taxon>
        <taxon>Sar</taxon>
        <taxon>Stramenopiles</taxon>
        <taxon>Oomycota</taxon>
        <taxon>Saprolegniomycetes</taxon>
        <taxon>Saprolegniales</taxon>
        <taxon>Achlyaceae</taxon>
        <taxon>Thraustotheca</taxon>
    </lineage>
</organism>
<evidence type="ECO:0000313" key="5">
    <source>
        <dbReference type="Proteomes" id="UP000243217"/>
    </source>
</evidence>
<evidence type="ECO:0000256" key="2">
    <source>
        <dbReference type="SAM" id="Coils"/>
    </source>
</evidence>
<feature type="compositionally biased region" description="Polar residues" evidence="3">
    <location>
        <begin position="182"/>
        <end position="201"/>
    </location>
</feature>
<comment type="caution">
    <text evidence="4">The sequence shown here is derived from an EMBL/GenBank/DDBJ whole genome shotgun (WGS) entry which is preliminary data.</text>
</comment>
<dbReference type="CDD" id="cd14686">
    <property type="entry name" value="bZIP"/>
    <property type="match status" value="1"/>
</dbReference>
<evidence type="ECO:0000256" key="1">
    <source>
        <dbReference type="ARBA" id="ARBA00022737"/>
    </source>
</evidence>
<dbReference type="Proteomes" id="UP000243217">
    <property type="component" value="Unassembled WGS sequence"/>
</dbReference>
<feature type="coiled-coil region" evidence="2">
    <location>
        <begin position="404"/>
        <end position="438"/>
    </location>
</feature>
<dbReference type="PANTHER" id="PTHR46388:SF2">
    <property type="entry name" value="NHL REPEAT-CONTAINING PROTEIN 2"/>
    <property type="match status" value="1"/>
</dbReference>
<dbReference type="Gene3D" id="2.120.10.30">
    <property type="entry name" value="TolB, C-terminal domain"/>
    <property type="match status" value="3"/>
</dbReference>
<keyword evidence="5" id="KW-1185">Reference proteome</keyword>